<keyword evidence="1" id="KW-1133">Transmembrane helix</keyword>
<sequence length="228" mass="26326">MKRFALGYEYLARIVMMILVVNIAVIVHTIMGLILGGLFPSIAASYATYRAWILNPQDRSWTVRQSWTIFHRTWKKELLAANLFGWPQSLIWLVLIWEYWFVQHNNLGTMGFAVSGILLVLNLLYALFVLVSWAIRANFDEGPLWIVRTSFSMVVVRPLSSLVMLILLVVTVMAYYKWSGLMVAFGVSLPIFVVMMVLYSWAKIPGMDVHDIEPIEKDQRKRQADTRH</sequence>
<feature type="transmembrane region" description="Helical" evidence="1">
    <location>
        <begin position="12"/>
        <end position="39"/>
    </location>
</feature>
<dbReference type="GeneID" id="98300083"/>
<dbReference type="Pfam" id="PF04854">
    <property type="entry name" value="DUF624"/>
    <property type="match status" value="1"/>
</dbReference>
<feature type="transmembrane region" description="Helical" evidence="1">
    <location>
        <begin position="182"/>
        <end position="202"/>
    </location>
</feature>
<feature type="transmembrane region" description="Helical" evidence="1">
    <location>
        <begin position="112"/>
        <end position="135"/>
    </location>
</feature>
<proteinExistence type="predicted"/>
<feature type="transmembrane region" description="Helical" evidence="1">
    <location>
        <begin position="155"/>
        <end position="176"/>
    </location>
</feature>
<gene>
    <name evidence="2" type="ORF">BPSY_0878</name>
</gene>
<keyword evidence="3" id="KW-1185">Reference proteome</keyword>
<organism evidence="2 3">
    <name type="scientific">Bifidobacterium psychraerophilum</name>
    <dbReference type="NCBI Taxonomy" id="218140"/>
    <lineage>
        <taxon>Bacteria</taxon>
        <taxon>Bacillati</taxon>
        <taxon>Actinomycetota</taxon>
        <taxon>Actinomycetes</taxon>
        <taxon>Bifidobacteriales</taxon>
        <taxon>Bifidobacteriaceae</taxon>
        <taxon>Bifidobacterium</taxon>
    </lineage>
</organism>
<dbReference type="STRING" id="218140.BPSY_0878"/>
<name>A0A087CFI0_9BIFI</name>
<keyword evidence="1" id="KW-0472">Membrane</keyword>
<reference evidence="2 3" key="1">
    <citation type="submission" date="2014-03" db="EMBL/GenBank/DDBJ databases">
        <title>Genomics of Bifidobacteria.</title>
        <authorList>
            <person name="Ventura M."/>
            <person name="Milani C."/>
            <person name="Lugli G.A."/>
        </authorList>
    </citation>
    <scope>NUCLEOTIDE SEQUENCE [LARGE SCALE GENOMIC DNA]</scope>
    <source>
        <strain evidence="2 3">LMG 21775</strain>
    </source>
</reference>
<dbReference type="AlphaFoldDB" id="A0A087CFI0"/>
<dbReference type="eggNOG" id="COG5578">
    <property type="taxonomic scope" value="Bacteria"/>
</dbReference>
<evidence type="ECO:0000256" key="1">
    <source>
        <dbReference type="SAM" id="Phobius"/>
    </source>
</evidence>
<protein>
    <submittedName>
        <fullName evidence="2">Putative iron permease FTR1</fullName>
    </submittedName>
</protein>
<dbReference type="InterPro" id="IPR006938">
    <property type="entry name" value="DUF624"/>
</dbReference>
<dbReference type="Proteomes" id="UP000029050">
    <property type="component" value="Unassembled WGS sequence"/>
</dbReference>
<accession>A0A087CFI0</accession>
<evidence type="ECO:0000313" key="2">
    <source>
        <dbReference type="EMBL" id="KFI82030.1"/>
    </source>
</evidence>
<feature type="transmembrane region" description="Helical" evidence="1">
    <location>
        <begin position="78"/>
        <end position="100"/>
    </location>
</feature>
<dbReference type="RefSeq" id="WP_033494609.1">
    <property type="nucleotide sequence ID" value="NZ_JGZI01000009.1"/>
</dbReference>
<dbReference type="EMBL" id="JGZI01000009">
    <property type="protein sequence ID" value="KFI82030.1"/>
    <property type="molecule type" value="Genomic_DNA"/>
</dbReference>
<comment type="caution">
    <text evidence="2">The sequence shown here is derived from an EMBL/GenBank/DDBJ whole genome shotgun (WGS) entry which is preliminary data.</text>
</comment>
<keyword evidence="1" id="KW-0812">Transmembrane</keyword>
<evidence type="ECO:0000313" key="3">
    <source>
        <dbReference type="Proteomes" id="UP000029050"/>
    </source>
</evidence>
<dbReference type="OrthoDB" id="3236392at2"/>